<reference evidence="2 3" key="1">
    <citation type="journal article" date="2016" name="BMC Genomics">
        <title>Comparative genomic and transcriptomic analyses of the Fuzhuan brick tea-fermentation fungus Aspergillus cristatus.</title>
        <authorList>
            <person name="Ge Y."/>
            <person name="Wang Y."/>
            <person name="Liu Y."/>
            <person name="Tan Y."/>
            <person name="Ren X."/>
            <person name="Zhang X."/>
            <person name="Hyde K.D."/>
            <person name="Liu Y."/>
            <person name="Liu Z."/>
        </authorList>
    </citation>
    <scope>NUCLEOTIDE SEQUENCE [LARGE SCALE GENOMIC DNA]</scope>
    <source>
        <strain evidence="2 3">GZAAS20.1005</strain>
    </source>
</reference>
<dbReference type="GO" id="GO:0044715">
    <property type="term" value="F:8-oxo-dGDP phosphatase activity"/>
    <property type="evidence" value="ECO:0007669"/>
    <property type="project" value="UniProtKB-ARBA"/>
</dbReference>
<dbReference type="OrthoDB" id="10261522at2759"/>
<evidence type="ECO:0000259" key="1">
    <source>
        <dbReference type="PROSITE" id="PS51462"/>
    </source>
</evidence>
<dbReference type="InterPro" id="IPR031804">
    <property type="entry name" value="DUF4743"/>
</dbReference>
<dbReference type="STRING" id="573508.A0A1E3BAS1"/>
<dbReference type="PANTHER" id="PTHR13622">
    <property type="entry name" value="THIAMIN PYROPHOSPHOKINASE"/>
    <property type="match status" value="1"/>
</dbReference>
<sequence length="323" mass="36280">MTKSYLDLVNECDRFPYYHDDPAFYTSQLQNYHFFKVTGCPAVLGYICNSVVEKFPWPEDCWSIDSTNRTVTLVTGPDATPSQRSELVAKTLAEAVRRNTFEILNGWRDELYPLYGPKGEFLLELERSASPLFGIVSYGVHVTCYVEDADGMRIWVPRRSRTKQTYPGMLDNTVAGGMSTGERPSECVVREAMEEASLPEDVVKANAVPTGCITYLYVRGENAGGETGLLQPEVEYVYDIPLDASVVPKPCDSEVEAFHLFTVEETKQALANGEFKPNCSMVLVDFFLRHGIITPENEPDFLEISARLHRRLEFPTASRALAN</sequence>
<dbReference type="AlphaFoldDB" id="A0A1E3BAS1"/>
<dbReference type="PROSITE" id="PS51462">
    <property type="entry name" value="NUDIX"/>
    <property type="match status" value="1"/>
</dbReference>
<keyword evidence="3" id="KW-1185">Reference proteome</keyword>
<dbReference type="PANTHER" id="PTHR13622:SF8">
    <property type="entry name" value="THIAMIN PYROPHOSPHOKINASE 1"/>
    <property type="match status" value="1"/>
</dbReference>
<dbReference type="Pfam" id="PF00293">
    <property type="entry name" value="NUDIX"/>
    <property type="match status" value="1"/>
</dbReference>
<dbReference type="EMBL" id="JXNT01000007">
    <property type="protein sequence ID" value="ODM17871.1"/>
    <property type="molecule type" value="Genomic_DNA"/>
</dbReference>
<dbReference type="SUPFAM" id="SSF55811">
    <property type="entry name" value="Nudix"/>
    <property type="match status" value="1"/>
</dbReference>
<dbReference type="Proteomes" id="UP000094569">
    <property type="component" value="Unassembled WGS sequence"/>
</dbReference>
<gene>
    <name evidence="2" type="ORF">SI65_06659</name>
</gene>
<dbReference type="InterPro" id="IPR000086">
    <property type="entry name" value="NUDIX_hydrolase_dom"/>
</dbReference>
<proteinExistence type="predicted"/>
<organism evidence="2 3">
    <name type="scientific">Aspergillus cristatus</name>
    <name type="common">Chinese Fuzhuan brick tea-fermentation fungus</name>
    <name type="synonym">Eurotium cristatum</name>
    <dbReference type="NCBI Taxonomy" id="573508"/>
    <lineage>
        <taxon>Eukaryota</taxon>
        <taxon>Fungi</taxon>
        <taxon>Dikarya</taxon>
        <taxon>Ascomycota</taxon>
        <taxon>Pezizomycotina</taxon>
        <taxon>Eurotiomycetes</taxon>
        <taxon>Eurotiomycetidae</taxon>
        <taxon>Eurotiales</taxon>
        <taxon>Aspergillaceae</taxon>
        <taxon>Aspergillus</taxon>
        <taxon>Aspergillus subgen. Aspergillus</taxon>
    </lineage>
</organism>
<evidence type="ECO:0000313" key="3">
    <source>
        <dbReference type="Proteomes" id="UP000094569"/>
    </source>
</evidence>
<accession>A0A1E3BAS1</accession>
<dbReference type="CDD" id="cd03676">
    <property type="entry name" value="NUDIX_Tnr3_like"/>
    <property type="match status" value="1"/>
</dbReference>
<dbReference type="Gene3D" id="3.90.79.10">
    <property type="entry name" value="Nucleoside Triphosphate Pyrophosphohydrolase"/>
    <property type="match status" value="1"/>
</dbReference>
<name>A0A1E3BAS1_ASPCR</name>
<protein>
    <recommendedName>
        <fullName evidence="1">Nudix hydrolase domain-containing protein</fullName>
    </recommendedName>
</protein>
<evidence type="ECO:0000313" key="2">
    <source>
        <dbReference type="EMBL" id="ODM17871.1"/>
    </source>
</evidence>
<dbReference type="InterPro" id="IPR015797">
    <property type="entry name" value="NUDIX_hydrolase-like_dom_sf"/>
</dbReference>
<feature type="domain" description="Nudix hydrolase" evidence="1">
    <location>
        <begin position="137"/>
        <end position="283"/>
    </location>
</feature>
<comment type="caution">
    <text evidence="2">The sequence shown here is derived from an EMBL/GenBank/DDBJ whole genome shotgun (WGS) entry which is preliminary data.</text>
</comment>
<dbReference type="FunFam" id="3.90.79.10:FF:000019">
    <property type="entry name" value="Thiamin pyrophosphokinase, putative"/>
    <property type="match status" value="1"/>
</dbReference>
<dbReference type="VEuPathDB" id="FungiDB:SI65_06659"/>
<dbReference type="Pfam" id="PF15916">
    <property type="entry name" value="DUF4743"/>
    <property type="match status" value="1"/>
</dbReference>